<protein>
    <recommendedName>
        <fullName evidence="3">proton-translocating NAD(P)(+) transhydrogenase</fullName>
        <ecNumber evidence="3">7.1.1.1</ecNumber>
    </recommendedName>
</protein>
<dbReference type="Proteomes" id="UP001500443">
    <property type="component" value="Unassembled WGS sequence"/>
</dbReference>
<keyword evidence="12" id="KW-1185">Reference proteome</keyword>
<feature type="domain" description="Alanine dehydrogenase/pyridine nucleotide transhydrogenase N-terminal" evidence="10">
    <location>
        <begin position="9"/>
        <end position="144"/>
    </location>
</feature>
<keyword evidence="5" id="KW-0521">NADP</keyword>
<dbReference type="InterPro" id="IPR008143">
    <property type="entry name" value="Ala_DH/PNT_CS2"/>
</dbReference>
<evidence type="ECO:0000256" key="8">
    <source>
        <dbReference type="ARBA" id="ARBA00048202"/>
    </source>
</evidence>
<dbReference type="SUPFAM" id="SSF52283">
    <property type="entry name" value="Formate/glycerate dehydrogenase catalytic domain-like"/>
    <property type="match status" value="1"/>
</dbReference>
<dbReference type="SMART" id="SM01003">
    <property type="entry name" value="AlaDh_PNT_N"/>
    <property type="match status" value="1"/>
</dbReference>
<keyword evidence="4" id="KW-0547">Nucleotide-binding</keyword>
<dbReference type="InterPro" id="IPR007886">
    <property type="entry name" value="AlaDH/PNT_N"/>
</dbReference>
<gene>
    <name evidence="11" type="ORF">GCM10009802_37460</name>
</gene>
<dbReference type="SMART" id="SM01002">
    <property type="entry name" value="AlaDh_PNT_C"/>
    <property type="match status" value="1"/>
</dbReference>
<dbReference type="Pfam" id="PF05222">
    <property type="entry name" value="AlaDh_PNT_N"/>
    <property type="match status" value="1"/>
</dbReference>
<dbReference type="PROSITE" id="PS00837">
    <property type="entry name" value="ALADH_PNT_2"/>
    <property type="match status" value="1"/>
</dbReference>
<dbReference type="InterPro" id="IPR007698">
    <property type="entry name" value="AlaDH/PNT_NAD(H)-bd"/>
</dbReference>
<dbReference type="PANTHER" id="PTHR10160">
    <property type="entry name" value="NAD(P) TRANSHYDROGENASE"/>
    <property type="match status" value="1"/>
</dbReference>
<evidence type="ECO:0000256" key="7">
    <source>
        <dbReference type="ARBA" id="ARBA00023027"/>
    </source>
</evidence>
<comment type="catalytic activity">
    <reaction evidence="8">
        <text>NAD(+) + NADPH + H(+)(in) = NADH + NADP(+) + H(+)(out)</text>
        <dbReference type="Rhea" id="RHEA:47992"/>
        <dbReference type="ChEBI" id="CHEBI:15378"/>
        <dbReference type="ChEBI" id="CHEBI:57540"/>
        <dbReference type="ChEBI" id="CHEBI:57783"/>
        <dbReference type="ChEBI" id="CHEBI:57945"/>
        <dbReference type="ChEBI" id="CHEBI:58349"/>
        <dbReference type="EC" id="7.1.1.1"/>
    </reaction>
</comment>
<evidence type="ECO:0000313" key="11">
    <source>
        <dbReference type="EMBL" id="GAA2129604.1"/>
    </source>
</evidence>
<dbReference type="PANTHER" id="PTHR10160:SF19">
    <property type="entry name" value="PROTON-TRANSLOCATING NAD(P)(+) TRANSHYDROGENASE"/>
    <property type="match status" value="1"/>
</dbReference>
<evidence type="ECO:0000313" key="12">
    <source>
        <dbReference type="Proteomes" id="UP001500443"/>
    </source>
</evidence>
<comment type="caution">
    <text evidence="11">The sequence shown here is derived from an EMBL/GenBank/DDBJ whole genome shotgun (WGS) entry which is preliminary data.</text>
</comment>
<dbReference type="InterPro" id="IPR036291">
    <property type="entry name" value="NAD(P)-bd_dom_sf"/>
</dbReference>
<keyword evidence="6" id="KW-1278">Translocase</keyword>
<sequence length="385" mass="39357">MGAQAVTAGVLRERAPDERRVALTPEVVTRVRRSGVDVLVETGAGASAWFTDADYTAAEAAVVGVDELLSRADVVLCVAPPDRETAAALRSGQTLVGMLDPLRQAPLIGELAARGVTVVSLDLLPRTLSRAQTMDALTSQANVAGYKAVLLAADAYDRYFPMLTTAAGTSKPAAVLVLGAGVAGLQAIATARRLGAVVTAYDVRPAAQSEIESLGAKFLELPGVASAAGEGGYARVLTEEEQRAQLAALTAAVPRFDVLITTARVPGRKPPLMVTAEALERMRPGSVVVDMAASELGGNVELSEPDKTAVLAGGVTLMGAGNLPSVMATAASTAYARNLSALLAHLVADGAVRVDLDDEIQAGVVVAHGGEVVSPAVAPQNGGNR</sequence>
<organism evidence="11 12">
    <name type="scientific">Streptomyces synnematoformans</name>
    <dbReference type="NCBI Taxonomy" id="415721"/>
    <lineage>
        <taxon>Bacteria</taxon>
        <taxon>Bacillati</taxon>
        <taxon>Actinomycetota</taxon>
        <taxon>Actinomycetes</taxon>
        <taxon>Kitasatosporales</taxon>
        <taxon>Streptomycetaceae</taxon>
        <taxon>Streptomyces</taxon>
    </lineage>
</organism>
<accession>A0ABP5KFI1</accession>
<dbReference type="Gene3D" id="3.40.50.720">
    <property type="entry name" value="NAD(P)-binding Rossmann-like Domain"/>
    <property type="match status" value="2"/>
</dbReference>
<keyword evidence="7" id="KW-0520">NAD</keyword>
<evidence type="ECO:0000256" key="4">
    <source>
        <dbReference type="ARBA" id="ARBA00022741"/>
    </source>
</evidence>
<comment type="similarity">
    <text evidence="2">Belongs to the AlaDH/PNT family.</text>
</comment>
<dbReference type="Pfam" id="PF01262">
    <property type="entry name" value="AlaDh_PNT_C"/>
    <property type="match status" value="1"/>
</dbReference>
<reference evidence="12" key="1">
    <citation type="journal article" date="2019" name="Int. J. Syst. Evol. Microbiol.">
        <title>The Global Catalogue of Microorganisms (GCM) 10K type strain sequencing project: providing services to taxonomists for standard genome sequencing and annotation.</title>
        <authorList>
            <consortium name="The Broad Institute Genomics Platform"/>
            <consortium name="The Broad Institute Genome Sequencing Center for Infectious Disease"/>
            <person name="Wu L."/>
            <person name="Ma J."/>
        </authorList>
    </citation>
    <scope>NUCLEOTIDE SEQUENCE [LARGE SCALE GENOMIC DNA]</scope>
    <source>
        <strain evidence="12">JCM 15481</strain>
    </source>
</reference>
<dbReference type="EMBL" id="BAAAPF010000124">
    <property type="protein sequence ID" value="GAA2129604.1"/>
    <property type="molecule type" value="Genomic_DNA"/>
</dbReference>
<feature type="domain" description="Alanine dehydrogenase/pyridine nucleotide transhydrogenase NAD(H)-binding" evidence="9">
    <location>
        <begin position="153"/>
        <end position="319"/>
    </location>
</feature>
<dbReference type="EC" id="7.1.1.1" evidence="3"/>
<evidence type="ECO:0000256" key="3">
    <source>
        <dbReference type="ARBA" id="ARBA00012943"/>
    </source>
</evidence>
<evidence type="ECO:0000256" key="6">
    <source>
        <dbReference type="ARBA" id="ARBA00022967"/>
    </source>
</evidence>
<dbReference type="RefSeq" id="WP_344291141.1">
    <property type="nucleotide sequence ID" value="NZ_BAAAPF010000124.1"/>
</dbReference>
<proteinExistence type="inferred from homology"/>
<dbReference type="SUPFAM" id="SSF51735">
    <property type="entry name" value="NAD(P)-binding Rossmann-fold domains"/>
    <property type="match status" value="1"/>
</dbReference>
<name>A0ABP5KFI1_9ACTN</name>
<evidence type="ECO:0000259" key="9">
    <source>
        <dbReference type="SMART" id="SM01002"/>
    </source>
</evidence>
<evidence type="ECO:0000256" key="5">
    <source>
        <dbReference type="ARBA" id="ARBA00022857"/>
    </source>
</evidence>
<comment type="function">
    <text evidence="1">The transhydrogenation between NADH and NADP is coupled to respiration and ATP hydrolysis and functions as a proton pump across the membrane.</text>
</comment>
<evidence type="ECO:0000259" key="10">
    <source>
        <dbReference type="SMART" id="SM01003"/>
    </source>
</evidence>
<evidence type="ECO:0000256" key="2">
    <source>
        <dbReference type="ARBA" id="ARBA00005689"/>
    </source>
</evidence>
<dbReference type="CDD" id="cd05304">
    <property type="entry name" value="Rubrum_tdh"/>
    <property type="match status" value="1"/>
</dbReference>
<evidence type="ECO:0000256" key="1">
    <source>
        <dbReference type="ARBA" id="ARBA00003943"/>
    </source>
</evidence>